<reference evidence="2" key="1">
    <citation type="submission" date="2016-08" db="EMBL/GenBank/DDBJ databases">
        <authorList>
            <person name="Varghese N."/>
            <person name="Submissions Spin"/>
        </authorList>
    </citation>
    <scope>NUCLEOTIDE SEQUENCE [LARGE SCALE GENOMIC DNA]</scope>
    <source>
        <strain evidence="2">R-53248</strain>
    </source>
</reference>
<protein>
    <submittedName>
        <fullName evidence="1">Uncharacterized protein</fullName>
    </submittedName>
</protein>
<dbReference type="EMBL" id="FMAQ01000001">
    <property type="protein sequence ID" value="SCB79628.1"/>
    <property type="molecule type" value="Genomic_DNA"/>
</dbReference>
<dbReference type="Proteomes" id="UP000199670">
    <property type="component" value="Unassembled WGS sequence"/>
</dbReference>
<dbReference type="RefSeq" id="WP_167349274.1">
    <property type="nucleotide sequence ID" value="NZ_FMAQ01000001.1"/>
</dbReference>
<dbReference type="AlphaFoldDB" id="A0A1C3ZBF9"/>
<evidence type="ECO:0000313" key="2">
    <source>
        <dbReference type="Proteomes" id="UP000199670"/>
    </source>
</evidence>
<accession>A0A1C3ZBF9</accession>
<gene>
    <name evidence="1" type="ORF">GA0061081_101325</name>
</gene>
<keyword evidence="2" id="KW-1185">Reference proteome</keyword>
<organism evidence="1 2">
    <name type="scientific">Gilliamella bombicola</name>
    <dbReference type="NCBI Taxonomy" id="1798182"/>
    <lineage>
        <taxon>Bacteria</taxon>
        <taxon>Pseudomonadati</taxon>
        <taxon>Pseudomonadota</taxon>
        <taxon>Gammaproteobacteria</taxon>
        <taxon>Orbales</taxon>
        <taxon>Orbaceae</taxon>
        <taxon>Gilliamella</taxon>
    </lineage>
</organism>
<dbReference type="STRING" id="1798182.GA0061081_101325"/>
<proteinExistence type="predicted"/>
<sequence length="54" mass="6519">MSDEQRQTYSKNFLAKLQILDELVTPLWDYQAPEQEIWQPVIDFINQHIEKQSI</sequence>
<evidence type="ECO:0000313" key="1">
    <source>
        <dbReference type="EMBL" id="SCB79628.1"/>
    </source>
</evidence>
<name>A0A1C3ZBF9_9GAMM</name>